<gene>
    <name evidence="1" type="ORF">SAMN05216227_100394</name>
</gene>
<reference evidence="1 2" key="1">
    <citation type="submission" date="2016-10" db="EMBL/GenBank/DDBJ databases">
        <authorList>
            <person name="de Groot N.N."/>
        </authorList>
    </citation>
    <scope>NUCLEOTIDE SEQUENCE [LARGE SCALE GENOMIC DNA]</scope>
    <source>
        <strain evidence="1 2">CGMCC 1.10836</strain>
    </source>
</reference>
<accession>A0A1H8BRF7</accession>
<proteinExistence type="predicted"/>
<protein>
    <recommendedName>
        <fullName evidence="3">DUF1127 domain-containing protein</fullName>
    </recommendedName>
</protein>
<sequence length="53" mass="5991">MHNLFKSVKLALADYARYVATRNEIAQMPLDVALDLGIFRGDADKIARKAVWN</sequence>
<name>A0A1H8BRF7_9RHOB</name>
<keyword evidence="2" id="KW-1185">Reference proteome</keyword>
<organism evidence="1 2">
    <name type="scientific">Pseudorhodobacter antarcticus</name>
    <dbReference type="NCBI Taxonomy" id="1077947"/>
    <lineage>
        <taxon>Bacteria</taxon>
        <taxon>Pseudomonadati</taxon>
        <taxon>Pseudomonadota</taxon>
        <taxon>Alphaproteobacteria</taxon>
        <taxon>Rhodobacterales</taxon>
        <taxon>Paracoccaceae</taxon>
        <taxon>Pseudorhodobacter</taxon>
    </lineage>
</organism>
<evidence type="ECO:0000313" key="1">
    <source>
        <dbReference type="EMBL" id="SEM84477.1"/>
    </source>
</evidence>
<dbReference type="AlphaFoldDB" id="A0A1H8BRF7"/>
<dbReference type="RefSeq" id="WP_175469234.1">
    <property type="nucleotide sequence ID" value="NZ_FOCO01000003.1"/>
</dbReference>
<dbReference type="EMBL" id="FOCO01000003">
    <property type="protein sequence ID" value="SEM84477.1"/>
    <property type="molecule type" value="Genomic_DNA"/>
</dbReference>
<dbReference type="Proteomes" id="UP000183002">
    <property type="component" value="Unassembled WGS sequence"/>
</dbReference>
<evidence type="ECO:0000313" key="2">
    <source>
        <dbReference type="Proteomes" id="UP000183002"/>
    </source>
</evidence>
<evidence type="ECO:0008006" key="3">
    <source>
        <dbReference type="Google" id="ProtNLM"/>
    </source>
</evidence>